<proteinExistence type="predicted"/>
<evidence type="ECO:0000313" key="1">
    <source>
        <dbReference type="EMBL" id="MFD2255237.1"/>
    </source>
</evidence>
<gene>
    <name evidence="1" type="ORF">ACFSSA_00985</name>
</gene>
<evidence type="ECO:0008006" key="3">
    <source>
        <dbReference type="Google" id="ProtNLM"/>
    </source>
</evidence>
<comment type="caution">
    <text evidence="1">The sequence shown here is derived from an EMBL/GenBank/DDBJ whole genome shotgun (WGS) entry which is preliminary data.</text>
</comment>
<keyword evidence="2" id="KW-1185">Reference proteome</keyword>
<dbReference type="Gene3D" id="3.40.720.10">
    <property type="entry name" value="Alkaline Phosphatase, subunit A"/>
    <property type="match status" value="1"/>
</dbReference>
<accession>A0ABW5D374</accession>
<name>A0ABW5D374_9BACT</name>
<dbReference type="Proteomes" id="UP001597375">
    <property type="component" value="Unassembled WGS sequence"/>
</dbReference>
<reference evidence="2" key="1">
    <citation type="journal article" date="2019" name="Int. J. Syst. Evol. Microbiol.">
        <title>The Global Catalogue of Microorganisms (GCM) 10K type strain sequencing project: providing services to taxonomists for standard genome sequencing and annotation.</title>
        <authorList>
            <consortium name="The Broad Institute Genomics Platform"/>
            <consortium name="The Broad Institute Genome Sequencing Center for Infectious Disease"/>
            <person name="Wu L."/>
            <person name="Ma J."/>
        </authorList>
    </citation>
    <scope>NUCLEOTIDE SEQUENCE [LARGE SCALE GENOMIC DNA]</scope>
    <source>
        <strain evidence="2">CGMCC 4.7106</strain>
    </source>
</reference>
<evidence type="ECO:0000313" key="2">
    <source>
        <dbReference type="Proteomes" id="UP001597375"/>
    </source>
</evidence>
<dbReference type="SUPFAM" id="SSF53649">
    <property type="entry name" value="Alkaline phosphatase-like"/>
    <property type="match status" value="1"/>
</dbReference>
<organism evidence="1 2">
    <name type="scientific">Luteolibacter algae</name>
    <dbReference type="NCBI Taxonomy" id="454151"/>
    <lineage>
        <taxon>Bacteria</taxon>
        <taxon>Pseudomonadati</taxon>
        <taxon>Verrucomicrobiota</taxon>
        <taxon>Verrucomicrobiia</taxon>
        <taxon>Verrucomicrobiales</taxon>
        <taxon>Verrucomicrobiaceae</taxon>
        <taxon>Luteolibacter</taxon>
    </lineage>
</organism>
<dbReference type="InterPro" id="IPR017850">
    <property type="entry name" value="Alkaline_phosphatase_core_sf"/>
</dbReference>
<dbReference type="EMBL" id="JBHUIT010000001">
    <property type="protein sequence ID" value="MFD2255237.1"/>
    <property type="molecule type" value="Genomic_DNA"/>
</dbReference>
<protein>
    <recommendedName>
        <fullName evidence="3">Sulfatase N-terminal domain-containing protein</fullName>
    </recommendedName>
</protein>
<sequence>MIVVSSDKTAFPPGTVNRDFIEFVDFAPTIYTAAGLDVTQPEYSHLDGRPLQKVVAGSAKKLAYVLGEMNHVYGPRAYLRSNDFAFSMRTREKNGKPGDKYGHAPGENIRWALEASPNEVEIAFFDLRIDPMERHNLAGDARYEKLVNFFRQKLGNIVLGDRRLEVDWKQENTFHISDFSLGADDKQLDIPADIIPQL</sequence>
<dbReference type="RefSeq" id="WP_386817899.1">
    <property type="nucleotide sequence ID" value="NZ_JBHUIT010000001.1"/>
</dbReference>